<dbReference type="SUPFAM" id="SSF53187">
    <property type="entry name" value="Zn-dependent exopeptidases"/>
    <property type="match status" value="1"/>
</dbReference>
<proteinExistence type="predicted"/>
<dbReference type="GO" id="GO:0009014">
    <property type="term" value="F:succinyl-diaminopimelate desuccinylase activity"/>
    <property type="evidence" value="ECO:0007669"/>
    <property type="project" value="UniProtKB-UniRule"/>
</dbReference>
<evidence type="ECO:0000313" key="6">
    <source>
        <dbReference type="Proteomes" id="UP000739538"/>
    </source>
</evidence>
<accession>A0A956NF95</accession>
<dbReference type="EC" id="3.5.1.18" evidence="3"/>
<feature type="domain" description="Peptidase M20 dimerisation" evidence="4">
    <location>
        <begin position="166"/>
        <end position="263"/>
    </location>
</feature>
<name>A0A956NF95_UNCEI</name>
<dbReference type="InterPro" id="IPR002933">
    <property type="entry name" value="Peptidase_M20"/>
</dbReference>
<keyword evidence="1" id="KW-0479">Metal-binding</keyword>
<dbReference type="PANTHER" id="PTHR43808">
    <property type="entry name" value="ACETYLORNITHINE DEACETYLASE"/>
    <property type="match status" value="1"/>
</dbReference>
<reference evidence="5" key="1">
    <citation type="submission" date="2020-04" db="EMBL/GenBank/DDBJ databases">
        <authorList>
            <person name="Zhang T."/>
        </authorList>
    </citation>
    <scope>NUCLEOTIDE SEQUENCE</scope>
    <source>
        <strain evidence="5">HKST-UBA02</strain>
    </source>
</reference>
<dbReference type="InterPro" id="IPR050072">
    <property type="entry name" value="Peptidase_M20A"/>
</dbReference>
<sequence>MTNIRETLVRLVSTDSVTGQETRIADELESRLRPLSTGSQSLIRIGDSLILGPVTPGASGRPLVVLAGHLDTVPLGDAWPPRVDGEILHGRGVVDMKAGVATMIHLAEELDPDAGFCERAFVFYTGEEGPAEGNSLGPVLESLAWLRKAELAILLEPTSGGLELGCKGTLHCRVVFTGRACHSARPWTGLHPFEAALPWLEAVRRIPERPVEIAGVVFREAVVVTKIHAGEARNVSPGSLEVNLNVRYAPDRTPEEAERWARSLCPTPRPASPEGAAVSPEDAVGASVEIVDHAGPGLVDLSAPLFRYLLDATGLPREAKQGWTDVARFGAFGVPAVNWGAGDPLLCHRADERLDLREVEALRRAVGDFLMSAGPAGKESTE</sequence>
<dbReference type="Gene3D" id="3.30.70.360">
    <property type="match status" value="1"/>
</dbReference>
<dbReference type="SUPFAM" id="SSF55031">
    <property type="entry name" value="Bacterial exopeptidase dimerisation domain"/>
    <property type="match status" value="1"/>
</dbReference>
<dbReference type="GO" id="GO:0006526">
    <property type="term" value="P:L-arginine biosynthetic process"/>
    <property type="evidence" value="ECO:0007669"/>
    <property type="project" value="TreeGrafter"/>
</dbReference>
<dbReference type="GO" id="GO:0046872">
    <property type="term" value="F:metal ion binding"/>
    <property type="evidence" value="ECO:0007669"/>
    <property type="project" value="UniProtKB-KW"/>
</dbReference>
<protein>
    <recommendedName>
        <fullName evidence="3">Succinyl-diaminopimelate desuccinylase</fullName>
        <ecNumber evidence="3">3.5.1.18</ecNumber>
    </recommendedName>
</protein>
<evidence type="ECO:0000256" key="2">
    <source>
        <dbReference type="ARBA" id="ARBA00022801"/>
    </source>
</evidence>
<evidence type="ECO:0000259" key="4">
    <source>
        <dbReference type="Pfam" id="PF07687"/>
    </source>
</evidence>
<evidence type="ECO:0000256" key="1">
    <source>
        <dbReference type="ARBA" id="ARBA00022723"/>
    </source>
</evidence>
<gene>
    <name evidence="5" type="primary">dapE</name>
    <name evidence="5" type="ORF">KDA27_11210</name>
</gene>
<dbReference type="GO" id="GO:0008777">
    <property type="term" value="F:acetylornithine deacetylase activity"/>
    <property type="evidence" value="ECO:0007669"/>
    <property type="project" value="TreeGrafter"/>
</dbReference>
<dbReference type="GO" id="GO:0009089">
    <property type="term" value="P:lysine biosynthetic process via diaminopimelate"/>
    <property type="evidence" value="ECO:0007669"/>
    <property type="project" value="UniProtKB-UniRule"/>
</dbReference>
<comment type="caution">
    <text evidence="5">The sequence shown here is derived from an EMBL/GenBank/DDBJ whole genome shotgun (WGS) entry which is preliminary data.</text>
</comment>
<evidence type="ECO:0000313" key="5">
    <source>
        <dbReference type="EMBL" id="MCA9756360.1"/>
    </source>
</evidence>
<keyword evidence="2 5" id="KW-0378">Hydrolase</keyword>
<evidence type="ECO:0000256" key="3">
    <source>
        <dbReference type="NCBIfam" id="TIGR01900"/>
    </source>
</evidence>
<dbReference type="PANTHER" id="PTHR43808:SF31">
    <property type="entry name" value="N-ACETYL-L-CITRULLINE DEACETYLASE"/>
    <property type="match status" value="1"/>
</dbReference>
<dbReference type="InterPro" id="IPR036264">
    <property type="entry name" value="Bact_exopeptidase_dim_dom"/>
</dbReference>
<dbReference type="AlphaFoldDB" id="A0A956NF95"/>
<dbReference type="Pfam" id="PF01546">
    <property type="entry name" value="Peptidase_M20"/>
    <property type="match status" value="1"/>
</dbReference>
<dbReference type="InterPro" id="IPR011650">
    <property type="entry name" value="Peptidase_M20_dimer"/>
</dbReference>
<dbReference type="NCBIfam" id="TIGR01900">
    <property type="entry name" value="dapE-gram_pos"/>
    <property type="match status" value="1"/>
</dbReference>
<organism evidence="5 6">
    <name type="scientific">Eiseniibacteriota bacterium</name>
    <dbReference type="NCBI Taxonomy" id="2212470"/>
    <lineage>
        <taxon>Bacteria</taxon>
        <taxon>Candidatus Eiseniibacteriota</taxon>
    </lineage>
</organism>
<dbReference type="EMBL" id="JAGQHS010000050">
    <property type="protein sequence ID" value="MCA9756360.1"/>
    <property type="molecule type" value="Genomic_DNA"/>
</dbReference>
<dbReference type="Gene3D" id="3.40.630.10">
    <property type="entry name" value="Zn peptidases"/>
    <property type="match status" value="1"/>
</dbReference>
<dbReference type="Pfam" id="PF07687">
    <property type="entry name" value="M20_dimer"/>
    <property type="match status" value="1"/>
</dbReference>
<dbReference type="InterPro" id="IPR010174">
    <property type="entry name" value="Succinyl-DAP_deSuclase_DapE"/>
</dbReference>
<dbReference type="Proteomes" id="UP000739538">
    <property type="component" value="Unassembled WGS sequence"/>
</dbReference>
<reference evidence="5" key="2">
    <citation type="journal article" date="2021" name="Microbiome">
        <title>Successional dynamics and alternative stable states in a saline activated sludge microbial community over 9 years.</title>
        <authorList>
            <person name="Wang Y."/>
            <person name="Ye J."/>
            <person name="Ju F."/>
            <person name="Liu L."/>
            <person name="Boyd J.A."/>
            <person name="Deng Y."/>
            <person name="Parks D.H."/>
            <person name="Jiang X."/>
            <person name="Yin X."/>
            <person name="Woodcroft B.J."/>
            <person name="Tyson G.W."/>
            <person name="Hugenholtz P."/>
            <person name="Polz M.F."/>
            <person name="Zhang T."/>
        </authorList>
    </citation>
    <scope>NUCLEOTIDE SEQUENCE</scope>
    <source>
        <strain evidence="5">HKST-UBA02</strain>
    </source>
</reference>